<evidence type="ECO:0000313" key="4">
    <source>
        <dbReference type="EMBL" id="MDQ0274418.1"/>
    </source>
</evidence>
<keyword evidence="3" id="KW-0472">Membrane</keyword>
<keyword evidence="2 3" id="KW-1133">Transmembrane helix</keyword>
<evidence type="ECO:0000256" key="2">
    <source>
        <dbReference type="ARBA" id="ARBA00022989"/>
    </source>
</evidence>
<feature type="transmembrane region" description="Helical" evidence="3">
    <location>
        <begin position="42"/>
        <end position="67"/>
    </location>
</feature>
<keyword evidence="1 3" id="KW-0812">Transmembrane</keyword>
<protein>
    <submittedName>
        <fullName evidence="4">Membrane protein</fullName>
    </submittedName>
</protein>
<evidence type="ECO:0000256" key="1">
    <source>
        <dbReference type="ARBA" id="ARBA00022692"/>
    </source>
</evidence>
<name>A0ABU0AT74_9FIRM</name>
<reference evidence="4 5" key="1">
    <citation type="submission" date="2023-07" db="EMBL/GenBank/DDBJ databases">
        <title>Genomic Encyclopedia of Type Strains, Phase IV (KMG-IV): sequencing the most valuable type-strain genomes for metagenomic binning, comparative biology and taxonomic classification.</title>
        <authorList>
            <person name="Goeker M."/>
        </authorList>
    </citation>
    <scope>NUCLEOTIDE SEQUENCE [LARGE SCALE GENOMIC DNA]</scope>
    <source>
        <strain evidence="4 5">DSM 22616</strain>
    </source>
</reference>
<evidence type="ECO:0000256" key="3">
    <source>
        <dbReference type="SAM" id="Phobius"/>
    </source>
</evidence>
<feature type="transmembrane region" description="Helical" evidence="3">
    <location>
        <begin position="6"/>
        <end position="30"/>
    </location>
</feature>
<keyword evidence="5" id="KW-1185">Reference proteome</keyword>
<feature type="transmembrane region" description="Helical" evidence="3">
    <location>
        <begin position="141"/>
        <end position="158"/>
    </location>
</feature>
<dbReference type="Gene3D" id="1.10.1760.20">
    <property type="match status" value="1"/>
</dbReference>
<dbReference type="InterPro" id="IPR009825">
    <property type="entry name" value="ECF_substrate-spec-like"/>
</dbReference>
<sequence>MNTKNTRFITTCAISIALTYLFTWVVRVPGPVTGGLVHLGNVPFFITSILLGPTPGAIAGAVGMGLFDITSGWGAWAPITIITGIIMGLGMGKITHKKLSFKKLMAAFIFALIIKVCGYYIGECIMYKSMAAPLANIPGNIVQILFASIIVTLIINPIKKALTSMHFDLNN</sequence>
<evidence type="ECO:0000313" key="5">
    <source>
        <dbReference type="Proteomes" id="UP001236559"/>
    </source>
</evidence>
<organism evidence="4 5">
    <name type="scientific">Peptoniphilus koenoeneniae</name>
    <dbReference type="NCBI Taxonomy" id="507751"/>
    <lineage>
        <taxon>Bacteria</taxon>
        <taxon>Bacillati</taxon>
        <taxon>Bacillota</taxon>
        <taxon>Tissierellia</taxon>
        <taxon>Tissierellales</taxon>
        <taxon>Peptoniphilaceae</taxon>
        <taxon>Peptoniphilus</taxon>
    </lineage>
</organism>
<dbReference type="RefSeq" id="WP_307494902.1">
    <property type="nucleotide sequence ID" value="NZ_JAUSTN010000002.1"/>
</dbReference>
<dbReference type="PANTHER" id="PTHR37815:SF3">
    <property type="entry name" value="UPF0397 PROTEIN SPR0429"/>
    <property type="match status" value="1"/>
</dbReference>
<dbReference type="Proteomes" id="UP001236559">
    <property type="component" value="Unassembled WGS sequence"/>
</dbReference>
<dbReference type="PANTHER" id="PTHR37815">
    <property type="entry name" value="UPF0397 PROTEIN BC_2624-RELATED"/>
    <property type="match status" value="1"/>
</dbReference>
<proteinExistence type="predicted"/>
<dbReference type="EMBL" id="JAUSTN010000002">
    <property type="protein sequence ID" value="MDQ0274418.1"/>
    <property type="molecule type" value="Genomic_DNA"/>
</dbReference>
<dbReference type="Pfam" id="PF07155">
    <property type="entry name" value="ECF-ribofla_trS"/>
    <property type="match status" value="1"/>
</dbReference>
<accession>A0ABU0AT74</accession>
<feature type="transmembrane region" description="Helical" evidence="3">
    <location>
        <begin position="73"/>
        <end position="92"/>
    </location>
</feature>
<comment type="caution">
    <text evidence="4">The sequence shown here is derived from an EMBL/GenBank/DDBJ whole genome shotgun (WGS) entry which is preliminary data.</text>
</comment>
<gene>
    <name evidence="4" type="ORF">J2S72_000426</name>
</gene>
<feature type="transmembrane region" description="Helical" evidence="3">
    <location>
        <begin position="104"/>
        <end position="121"/>
    </location>
</feature>